<comment type="pathway">
    <text evidence="4">Amino-acid biosynthesis; L-valine biosynthesis; L-valine from pyruvate: step 4/4.</text>
</comment>
<dbReference type="Gene3D" id="3.20.10.10">
    <property type="entry name" value="D-amino Acid Aminotransferase, subunit A, domain 2"/>
    <property type="match status" value="1"/>
</dbReference>
<comment type="pathway">
    <text evidence="5">Amino-acid biosynthesis; L-leucine biosynthesis; L-leucine from 3-methyl-2-oxobutanoate: step 4/4.</text>
</comment>
<comment type="catalytic activity">
    <reaction evidence="15">
        <text>4-amino-4-deoxychorismate = 4-aminobenzoate + pyruvate + H(+)</text>
        <dbReference type="Rhea" id="RHEA:16201"/>
        <dbReference type="ChEBI" id="CHEBI:15361"/>
        <dbReference type="ChEBI" id="CHEBI:15378"/>
        <dbReference type="ChEBI" id="CHEBI:17836"/>
        <dbReference type="ChEBI" id="CHEBI:58406"/>
        <dbReference type="EC" id="4.1.3.38"/>
    </reaction>
</comment>
<dbReference type="InterPro" id="IPR001544">
    <property type="entry name" value="Aminotrans_IV"/>
</dbReference>
<dbReference type="Proteomes" id="UP001197378">
    <property type="component" value="Unassembled WGS sequence"/>
</dbReference>
<evidence type="ECO:0000256" key="1">
    <source>
        <dbReference type="ARBA" id="ARBA00001933"/>
    </source>
</evidence>
<dbReference type="RefSeq" id="WP_215873222.1">
    <property type="nucleotide sequence ID" value="NZ_JAAXYO010000089.1"/>
</dbReference>
<dbReference type="PANTHER" id="PTHR42743:SF11">
    <property type="entry name" value="AMINODEOXYCHORISMATE LYASE"/>
    <property type="match status" value="1"/>
</dbReference>
<evidence type="ECO:0000256" key="7">
    <source>
        <dbReference type="ARBA" id="ARBA00011738"/>
    </source>
</evidence>
<evidence type="ECO:0000313" key="16">
    <source>
        <dbReference type="EMBL" id="MBU2787931.1"/>
    </source>
</evidence>
<dbReference type="SUPFAM" id="SSF56752">
    <property type="entry name" value="D-aminoacid aminotransferase-like PLP-dependent enzymes"/>
    <property type="match status" value="1"/>
</dbReference>
<dbReference type="EC" id="4.1.3.38" evidence="16"/>
<dbReference type="InterPro" id="IPR043131">
    <property type="entry name" value="BCAT-like_N"/>
</dbReference>
<comment type="similarity">
    <text evidence="6">Belongs to the class-IV pyridoxal-phosphate-dependent aminotransferase family.</text>
</comment>
<dbReference type="InterPro" id="IPR036038">
    <property type="entry name" value="Aminotransferase-like"/>
</dbReference>
<evidence type="ECO:0000256" key="12">
    <source>
        <dbReference type="ARBA" id="ARBA00048212"/>
    </source>
</evidence>
<sequence length="287" mass="31916">MTVLACSVDGVFQDPAYSLPFARALQYGDGLFETIAVISSQPLFWQQHLHRLSQGAAVLGIAVPDVATLLAHWQELLEGSPLIATSRRLVLKILLFRRDGQGYATPRESTGQIVFLLQDWPTRSKTYWQEGICAGLSTVPLQCGAPYLALKSLNRLNQIMARRALPEGWQEALLCDQQGYLREGIQSNVLWRRGDTLYTPDLHDGGIRGIQRDAILRQAEGWGLAVQTVRETPTALAEAEEILFCNSLIGFWPVQRWQDRSLPGAAGSLAQRLAAWHRELGLFPEAT</sequence>
<comment type="pathway">
    <text evidence="3">Amino-acid biosynthesis; L-isoleucine biosynthesis; L-isoleucine from 2-oxobutanoate: step 4/4.</text>
</comment>
<evidence type="ECO:0000256" key="13">
    <source>
        <dbReference type="ARBA" id="ARBA00048798"/>
    </source>
</evidence>
<dbReference type="Pfam" id="PF01063">
    <property type="entry name" value="Aminotran_4"/>
    <property type="match status" value="1"/>
</dbReference>
<dbReference type="AlphaFoldDB" id="A0AAE2YQ41"/>
<protein>
    <submittedName>
        <fullName evidence="16">Aminodeoxychorismate lyase</fullName>
        <ecNumber evidence="16">4.1.3.38</ecNumber>
    </submittedName>
</protein>
<accession>A0AAE2YQ41</accession>
<evidence type="ECO:0000256" key="8">
    <source>
        <dbReference type="ARBA" id="ARBA00022898"/>
    </source>
</evidence>
<proteinExistence type="inferred from homology"/>
<comment type="catalytic activity">
    <reaction evidence="12">
        <text>L-valine + 2-oxoglutarate = 3-methyl-2-oxobutanoate + L-glutamate</text>
        <dbReference type="Rhea" id="RHEA:24813"/>
        <dbReference type="ChEBI" id="CHEBI:11851"/>
        <dbReference type="ChEBI" id="CHEBI:16810"/>
        <dbReference type="ChEBI" id="CHEBI:29985"/>
        <dbReference type="ChEBI" id="CHEBI:57762"/>
        <dbReference type="EC" id="2.6.1.42"/>
    </reaction>
</comment>
<comment type="function">
    <text evidence="2">Acts on leucine, isoleucine and valine.</text>
</comment>
<dbReference type="GO" id="GO:0008696">
    <property type="term" value="F:4-amino-4-deoxychorismate lyase activity"/>
    <property type="evidence" value="ECO:0007669"/>
    <property type="project" value="UniProtKB-EC"/>
</dbReference>
<keyword evidence="9" id="KW-0289">Folate biosynthesis</keyword>
<evidence type="ECO:0000313" key="17">
    <source>
        <dbReference type="Proteomes" id="UP001197378"/>
    </source>
</evidence>
<keyword evidence="10 16" id="KW-0456">Lyase</keyword>
<name>A0AAE2YQ41_9PROT</name>
<dbReference type="GO" id="GO:0030170">
    <property type="term" value="F:pyridoxal phosphate binding"/>
    <property type="evidence" value="ECO:0007669"/>
    <property type="project" value="InterPro"/>
</dbReference>
<evidence type="ECO:0000256" key="9">
    <source>
        <dbReference type="ARBA" id="ARBA00022909"/>
    </source>
</evidence>
<evidence type="ECO:0000256" key="3">
    <source>
        <dbReference type="ARBA" id="ARBA00004824"/>
    </source>
</evidence>
<dbReference type="GO" id="GO:0046656">
    <property type="term" value="P:folic acid biosynthetic process"/>
    <property type="evidence" value="ECO:0007669"/>
    <property type="project" value="UniProtKB-KW"/>
</dbReference>
<dbReference type="NCBIfam" id="TIGR03461">
    <property type="entry name" value="pabC_Proteo"/>
    <property type="match status" value="1"/>
</dbReference>
<evidence type="ECO:0000256" key="4">
    <source>
        <dbReference type="ARBA" id="ARBA00004931"/>
    </source>
</evidence>
<dbReference type="GO" id="GO:0008652">
    <property type="term" value="P:amino acid biosynthetic process"/>
    <property type="evidence" value="ECO:0007669"/>
    <property type="project" value="UniProtKB-ARBA"/>
</dbReference>
<comment type="caution">
    <text evidence="16">The sequence shown here is derived from an EMBL/GenBank/DDBJ whole genome shotgun (WGS) entry which is preliminary data.</text>
</comment>
<dbReference type="InterPro" id="IPR017824">
    <property type="entry name" value="Aminodeoxychorismate_lyase_IV"/>
</dbReference>
<evidence type="ECO:0000256" key="2">
    <source>
        <dbReference type="ARBA" id="ARBA00003109"/>
    </source>
</evidence>
<organism evidence="16 17">
    <name type="scientific">Igneacidithiobacillus copahuensis</name>
    <dbReference type="NCBI Taxonomy" id="2724909"/>
    <lineage>
        <taxon>Bacteria</taxon>
        <taxon>Pseudomonadati</taxon>
        <taxon>Pseudomonadota</taxon>
        <taxon>Acidithiobacillia</taxon>
        <taxon>Acidithiobacillales</taxon>
        <taxon>Acidithiobacillaceae</taxon>
        <taxon>Igneacidithiobacillus</taxon>
    </lineage>
</organism>
<dbReference type="Gene3D" id="3.30.470.10">
    <property type="match status" value="1"/>
</dbReference>
<comment type="cofactor">
    <cofactor evidence="1">
        <name>pyridoxal 5'-phosphate</name>
        <dbReference type="ChEBI" id="CHEBI:597326"/>
    </cofactor>
</comment>
<evidence type="ECO:0000256" key="6">
    <source>
        <dbReference type="ARBA" id="ARBA00009320"/>
    </source>
</evidence>
<comment type="subunit">
    <text evidence="7">Homodimer.</text>
</comment>
<reference evidence="16" key="1">
    <citation type="journal article" date="2021" name="ISME J.">
        <title>Genomic evolution of the class Acidithiobacillia: deep-branching Proteobacteria living in extreme acidic conditions.</title>
        <authorList>
            <person name="Moya-Beltran A."/>
            <person name="Beard S."/>
            <person name="Rojas-Villalobos C."/>
            <person name="Issotta F."/>
            <person name="Gallardo Y."/>
            <person name="Ulloa R."/>
            <person name="Giaveno A."/>
            <person name="Degli Esposti M."/>
            <person name="Johnson D.B."/>
            <person name="Quatrini R."/>
        </authorList>
    </citation>
    <scope>NUCLEOTIDE SEQUENCE</scope>
    <source>
        <strain evidence="16">VAN18-1</strain>
    </source>
</reference>
<evidence type="ECO:0000256" key="10">
    <source>
        <dbReference type="ARBA" id="ARBA00023239"/>
    </source>
</evidence>
<keyword evidence="17" id="KW-1185">Reference proteome</keyword>
<comment type="catalytic activity">
    <reaction evidence="13">
        <text>L-isoleucine + 2-oxoglutarate = (S)-3-methyl-2-oxopentanoate + L-glutamate</text>
        <dbReference type="Rhea" id="RHEA:24801"/>
        <dbReference type="ChEBI" id="CHEBI:16810"/>
        <dbReference type="ChEBI" id="CHEBI:29985"/>
        <dbReference type="ChEBI" id="CHEBI:35146"/>
        <dbReference type="ChEBI" id="CHEBI:58045"/>
        <dbReference type="EC" id="2.6.1.42"/>
    </reaction>
</comment>
<evidence type="ECO:0000256" key="5">
    <source>
        <dbReference type="ARBA" id="ARBA00005072"/>
    </source>
</evidence>
<gene>
    <name evidence="16" type="primary">pabC</name>
    <name evidence="16" type="ORF">HFQ13_06890</name>
</gene>
<keyword evidence="8" id="KW-0663">Pyridoxal phosphate</keyword>
<dbReference type="EMBL" id="JAAXYO010000089">
    <property type="protein sequence ID" value="MBU2787931.1"/>
    <property type="molecule type" value="Genomic_DNA"/>
</dbReference>
<dbReference type="InterPro" id="IPR050571">
    <property type="entry name" value="Class-IV_PLP-Dep_Aminotrnsfr"/>
</dbReference>
<comment type="catalytic activity">
    <reaction evidence="14">
        <text>L-leucine + 2-oxoglutarate = 4-methyl-2-oxopentanoate + L-glutamate</text>
        <dbReference type="Rhea" id="RHEA:18321"/>
        <dbReference type="ChEBI" id="CHEBI:16810"/>
        <dbReference type="ChEBI" id="CHEBI:17865"/>
        <dbReference type="ChEBI" id="CHEBI:29985"/>
        <dbReference type="ChEBI" id="CHEBI:57427"/>
        <dbReference type="EC" id="2.6.1.42"/>
    </reaction>
</comment>
<dbReference type="FunFam" id="3.20.10.10:FF:000002">
    <property type="entry name" value="D-alanine aminotransferase"/>
    <property type="match status" value="1"/>
</dbReference>
<dbReference type="InterPro" id="IPR043132">
    <property type="entry name" value="BCAT-like_C"/>
</dbReference>
<evidence type="ECO:0000256" key="11">
    <source>
        <dbReference type="ARBA" id="ARBA00035633"/>
    </source>
</evidence>
<dbReference type="PANTHER" id="PTHR42743">
    <property type="entry name" value="AMINO-ACID AMINOTRANSFERASE"/>
    <property type="match status" value="1"/>
</dbReference>
<evidence type="ECO:0000256" key="14">
    <source>
        <dbReference type="ARBA" id="ARBA00049229"/>
    </source>
</evidence>
<dbReference type="GO" id="GO:0004084">
    <property type="term" value="F:branched-chain-amino-acid transaminase activity"/>
    <property type="evidence" value="ECO:0007669"/>
    <property type="project" value="UniProtKB-EC"/>
</dbReference>
<evidence type="ECO:0000256" key="15">
    <source>
        <dbReference type="ARBA" id="ARBA00049529"/>
    </source>
</evidence>
<comment type="pathway">
    <text evidence="11">Cofactor biosynthesis; tetrahydrofolate biosynthesis; 4-aminobenzoate from chorismate: step 2/2.</text>
</comment>